<dbReference type="InterPro" id="IPR045877">
    <property type="entry name" value="ZFP36-like"/>
</dbReference>
<keyword evidence="4 5" id="KW-0862">Zinc</keyword>
<feature type="domain" description="C3H1-type" evidence="9">
    <location>
        <begin position="270"/>
        <end position="298"/>
    </location>
</feature>
<feature type="coiled-coil region" evidence="6">
    <location>
        <begin position="337"/>
        <end position="368"/>
    </location>
</feature>
<evidence type="ECO:0000256" key="4">
    <source>
        <dbReference type="ARBA" id="ARBA00022833"/>
    </source>
</evidence>
<keyword evidence="6" id="KW-0175">Coiled coil</keyword>
<reference evidence="10 11" key="1">
    <citation type="submission" date="2024-10" db="EMBL/GenBank/DDBJ databases">
        <authorList>
            <person name="Kim D."/>
        </authorList>
    </citation>
    <scope>NUCLEOTIDE SEQUENCE [LARGE SCALE GENOMIC DNA]</scope>
    <source>
        <strain evidence="10">Taebaek</strain>
    </source>
</reference>
<evidence type="ECO:0000256" key="2">
    <source>
        <dbReference type="ARBA" id="ARBA00022737"/>
    </source>
</evidence>
<dbReference type="InterPro" id="IPR000571">
    <property type="entry name" value="Znf_CCCH"/>
</dbReference>
<organism evidence="10 11">
    <name type="scientific">Heterodera schachtii</name>
    <name type="common">Sugarbeet cyst nematode worm</name>
    <name type="synonym">Tylenchus schachtii</name>
    <dbReference type="NCBI Taxonomy" id="97005"/>
    <lineage>
        <taxon>Eukaryota</taxon>
        <taxon>Metazoa</taxon>
        <taxon>Ecdysozoa</taxon>
        <taxon>Nematoda</taxon>
        <taxon>Chromadorea</taxon>
        <taxon>Rhabditida</taxon>
        <taxon>Tylenchina</taxon>
        <taxon>Tylenchomorpha</taxon>
        <taxon>Tylenchoidea</taxon>
        <taxon>Heteroderidae</taxon>
        <taxon>Heteroderinae</taxon>
        <taxon>Heterodera</taxon>
    </lineage>
</organism>
<evidence type="ECO:0000256" key="1">
    <source>
        <dbReference type="ARBA" id="ARBA00022723"/>
    </source>
</evidence>
<keyword evidence="1 5" id="KW-0479">Metal-binding</keyword>
<dbReference type="FunFam" id="4.10.1000.10:FF:000018">
    <property type="entry name" value="Zinc finger protein"/>
    <property type="match status" value="1"/>
</dbReference>
<protein>
    <recommendedName>
        <fullName evidence="9">C3H1-type domain-containing protein</fullName>
    </recommendedName>
</protein>
<feature type="chain" id="PRO_5044787051" description="C3H1-type domain-containing protein" evidence="8">
    <location>
        <begin position="23"/>
        <end position="419"/>
    </location>
</feature>
<dbReference type="EMBL" id="JBICCN010000138">
    <property type="protein sequence ID" value="KAL3090863.1"/>
    <property type="molecule type" value="Genomic_DNA"/>
</dbReference>
<evidence type="ECO:0000256" key="8">
    <source>
        <dbReference type="SAM" id="SignalP"/>
    </source>
</evidence>
<dbReference type="PANTHER" id="PTHR12547:SF71">
    <property type="entry name" value="CCCH-TYPE ZINC FINGER PROTEIN MOE-3-RELATED"/>
    <property type="match status" value="1"/>
</dbReference>
<dbReference type="GO" id="GO:0008270">
    <property type="term" value="F:zinc ion binding"/>
    <property type="evidence" value="ECO:0007669"/>
    <property type="project" value="UniProtKB-KW"/>
</dbReference>
<dbReference type="SUPFAM" id="SSF90229">
    <property type="entry name" value="CCCH zinc finger"/>
    <property type="match status" value="2"/>
</dbReference>
<dbReference type="PANTHER" id="PTHR12547">
    <property type="entry name" value="CCCH ZINC FINGER/TIS11-RELATED"/>
    <property type="match status" value="1"/>
</dbReference>
<dbReference type="GO" id="GO:0080090">
    <property type="term" value="P:regulation of primary metabolic process"/>
    <property type="evidence" value="ECO:0007669"/>
    <property type="project" value="UniProtKB-ARBA"/>
</dbReference>
<evidence type="ECO:0000259" key="9">
    <source>
        <dbReference type="PROSITE" id="PS50103"/>
    </source>
</evidence>
<dbReference type="SMART" id="SM00356">
    <property type="entry name" value="ZnF_C3H1"/>
    <property type="match status" value="2"/>
</dbReference>
<gene>
    <name evidence="10" type="ORF">niasHS_007238</name>
</gene>
<keyword evidence="11" id="KW-1185">Reference proteome</keyword>
<evidence type="ECO:0000256" key="5">
    <source>
        <dbReference type="PROSITE-ProRule" id="PRU00723"/>
    </source>
</evidence>
<keyword evidence="2" id="KW-0677">Repeat</keyword>
<evidence type="ECO:0000256" key="3">
    <source>
        <dbReference type="ARBA" id="ARBA00022771"/>
    </source>
</evidence>
<evidence type="ECO:0000313" key="10">
    <source>
        <dbReference type="EMBL" id="KAL3090863.1"/>
    </source>
</evidence>
<dbReference type="InterPro" id="IPR036855">
    <property type="entry name" value="Znf_CCCH_sf"/>
</dbReference>
<evidence type="ECO:0000256" key="6">
    <source>
        <dbReference type="SAM" id="Coils"/>
    </source>
</evidence>
<dbReference type="AlphaFoldDB" id="A0ABD2JK73"/>
<evidence type="ECO:0000256" key="7">
    <source>
        <dbReference type="SAM" id="MobiDB-lite"/>
    </source>
</evidence>
<dbReference type="Pfam" id="PF00642">
    <property type="entry name" value="zf-CCCH"/>
    <property type="match status" value="2"/>
</dbReference>
<dbReference type="Proteomes" id="UP001620645">
    <property type="component" value="Unassembled WGS sequence"/>
</dbReference>
<dbReference type="GO" id="GO:0043186">
    <property type="term" value="C:P granule"/>
    <property type="evidence" value="ECO:0007669"/>
    <property type="project" value="UniProtKB-ARBA"/>
</dbReference>
<dbReference type="Gene3D" id="4.10.1000.10">
    <property type="entry name" value="Zinc finger, CCCH-type"/>
    <property type="match status" value="2"/>
</dbReference>
<feature type="zinc finger region" description="C3H1-type" evidence="5">
    <location>
        <begin position="270"/>
        <end position="298"/>
    </location>
</feature>
<comment type="caution">
    <text evidence="10">The sequence shown here is derived from an EMBL/GenBank/DDBJ whole genome shotgun (WGS) entry which is preliminary data.</text>
</comment>
<keyword evidence="8" id="KW-0732">Signal</keyword>
<keyword evidence="3 5" id="KW-0863">Zinc-finger</keyword>
<feature type="compositionally biased region" description="Basic and acidic residues" evidence="7">
    <location>
        <begin position="169"/>
        <end position="182"/>
    </location>
</feature>
<feature type="signal peptide" evidence="8">
    <location>
        <begin position="1"/>
        <end position="22"/>
    </location>
</feature>
<dbReference type="FunFam" id="4.10.1000.10:FF:000001">
    <property type="entry name" value="zinc finger CCCH domain-containing protein 15-like"/>
    <property type="match status" value="1"/>
</dbReference>
<evidence type="ECO:0000313" key="11">
    <source>
        <dbReference type="Proteomes" id="UP001620645"/>
    </source>
</evidence>
<name>A0ABD2JK73_HETSC</name>
<dbReference type="GO" id="GO:0010468">
    <property type="term" value="P:regulation of gene expression"/>
    <property type="evidence" value="ECO:0007669"/>
    <property type="project" value="UniProtKB-ARBA"/>
</dbReference>
<feature type="zinc finger region" description="C3H1-type" evidence="5">
    <location>
        <begin position="228"/>
        <end position="256"/>
    </location>
</feature>
<dbReference type="GO" id="GO:0030154">
    <property type="term" value="P:cell differentiation"/>
    <property type="evidence" value="ECO:0007669"/>
    <property type="project" value="UniProtKB-ARBA"/>
</dbReference>
<accession>A0ABD2JK73</accession>
<dbReference type="PROSITE" id="PS50103">
    <property type="entry name" value="ZF_C3H1"/>
    <property type="match status" value="2"/>
</dbReference>
<feature type="region of interest" description="Disordered" evidence="7">
    <location>
        <begin position="163"/>
        <end position="187"/>
    </location>
</feature>
<sequence length="419" mass="47790">MHTNIYSINFFFLFKLHSHVFAQLLPSNINLGSFSLQRIPSTGDLQLGIGHGANFFGFGGDRKFGLNVGRRGVGTQIDNGLLIGGQRFGVDSHFGYQRGQGIDLGSILNLFQPILTQQIVPNPIPFSHYRFTKQPQREQPIHDQQHRGVAPFAWNSEEIFPPSVGTGWENREEKKNEDEKPAAEIGRNTFSQQRSNNPSLFQYINPNSDKALRVFQAHTRHSGKAEENYKTVMCQNWLEQAECRFGSKCRFAHGPEELRVATTPLPINNKYKTRLCEKYTKNGVCPYGERCLFIHPDQQFGLPSSTFAASLPLSLFRFQQMTTATFHHRTHQKFPSNRQIRNLLPQIEEELRREREEMKQQNHQQKCNGLRVEIPQPSVGASSSHTPEQIEWRGMVEMVDKLTLTPSANNKLCPADFPS</sequence>
<feature type="domain" description="C3H1-type" evidence="9">
    <location>
        <begin position="228"/>
        <end position="256"/>
    </location>
</feature>
<proteinExistence type="predicted"/>